<sequence length="133" mass="14507">MIVDILHMDLQWLRRWVRQRRGDNAGRASGSRDPKPKMTPEAARRDHRQMLRFMAFNAAVGVLIGVCVGAALIFLDIGGLGARIGRAANPVVPVLLVVVPIASLFGAAATASAILMVPYEKKFRDDDDDARGE</sequence>
<dbReference type="Proteomes" id="UP000222296">
    <property type="component" value="Chromosome Linear"/>
</dbReference>
<feature type="transmembrane region" description="Helical" evidence="2">
    <location>
        <begin position="53"/>
        <end position="74"/>
    </location>
</feature>
<protein>
    <submittedName>
        <fullName evidence="3">Uncharacterized protein</fullName>
    </submittedName>
</protein>
<reference evidence="3 4" key="1">
    <citation type="journal article" date="2017" name="Genome Announc.">
        <title>Draft Genome Sequence of Agrobacterium tumefaciens Biovar 1 Strain 186, Isolated from Walnut.</title>
        <authorList>
            <person name="Poret-Peterson A.T."/>
            <person name="Bhatnagar S."/>
            <person name="McClean A.E."/>
            <person name="Kluepfel D.A."/>
        </authorList>
    </citation>
    <scope>NUCLEOTIDE SEQUENCE [LARGE SCALE GENOMIC DNA]</scope>
    <source>
        <strain evidence="3 4">186</strain>
    </source>
</reference>
<gene>
    <name evidence="3" type="ORF">CG010_018330</name>
</gene>
<keyword evidence="2" id="KW-1133">Transmembrane helix</keyword>
<feature type="region of interest" description="Disordered" evidence="1">
    <location>
        <begin position="23"/>
        <end position="43"/>
    </location>
</feature>
<keyword evidence="2" id="KW-0472">Membrane</keyword>
<keyword evidence="2" id="KW-0812">Transmembrane</keyword>
<accession>A0AAP9J7R4</accession>
<name>A0AAP9J7R4_AGRTU</name>
<evidence type="ECO:0000256" key="2">
    <source>
        <dbReference type="SAM" id="Phobius"/>
    </source>
</evidence>
<organism evidence="3 4">
    <name type="scientific">Agrobacterium tumefaciens</name>
    <dbReference type="NCBI Taxonomy" id="358"/>
    <lineage>
        <taxon>Bacteria</taxon>
        <taxon>Pseudomonadati</taxon>
        <taxon>Pseudomonadota</taxon>
        <taxon>Alphaproteobacteria</taxon>
        <taxon>Hyphomicrobiales</taxon>
        <taxon>Rhizobiaceae</taxon>
        <taxon>Rhizobium/Agrobacterium group</taxon>
        <taxon>Agrobacterium</taxon>
        <taxon>Agrobacterium tumefaciens complex</taxon>
    </lineage>
</organism>
<dbReference type="AlphaFoldDB" id="A0AAP9J7R4"/>
<proteinExistence type="predicted"/>
<evidence type="ECO:0000313" key="4">
    <source>
        <dbReference type="Proteomes" id="UP000222296"/>
    </source>
</evidence>
<dbReference type="RefSeq" id="WP_099087303.1">
    <property type="nucleotide sequence ID" value="NZ_CP042275.2"/>
</dbReference>
<feature type="transmembrane region" description="Helical" evidence="2">
    <location>
        <begin position="94"/>
        <end position="117"/>
    </location>
</feature>
<evidence type="ECO:0000313" key="3">
    <source>
        <dbReference type="EMBL" id="QDY96139.1"/>
    </source>
</evidence>
<dbReference type="EMBL" id="CP042275">
    <property type="protein sequence ID" value="QDY96139.1"/>
    <property type="molecule type" value="Genomic_DNA"/>
</dbReference>
<evidence type="ECO:0000256" key="1">
    <source>
        <dbReference type="SAM" id="MobiDB-lite"/>
    </source>
</evidence>